<feature type="transmembrane region" description="Helical" evidence="7">
    <location>
        <begin position="101"/>
        <end position="121"/>
    </location>
</feature>
<dbReference type="AlphaFoldDB" id="A0A8K0RGR8"/>
<feature type="transmembrane region" description="Helical" evidence="7">
    <location>
        <begin position="211"/>
        <end position="232"/>
    </location>
</feature>
<keyword evidence="10" id="KW-1185">Reference proteome</keyword>
<gene>
    <name evidence="9" type="ORF">FB567DRAFT_586375</name>
</gene>
<accession>A0A8K0RGR8</accession>
<dbReference type="EMBL" id="JAGMVJ010000001">
    <property type="protein sequence ID" value="KAH7095038.1"/>
    <property type="molecule type" value="Genomic_DNA"/>
</dbReference>
<protein>
    <submittedName>
        <fullName evidence="9">Integral membrane protein</fullName>
    </submittedName>
</protein>
<sequence length="376" mass="41512">MDTPSFLAEDRGPSILATASIMIILCTCFVGLRYYARYLTSTSFNVQDVIAPFALIAEIGLCVTGIIMVEKADTGRHMAYIVTADPARITEHFKGIMILEVLHPAAVAFPKLIVVIMYLYILTNKYERMVAKVLAALISATWLAYTVTAMFQCTPFAFNWDKMIAGGKCFDVQAYANSSSVPNIITDIAVLILPIRTVWGLKISIARRVGLLLIFLTGSLGIIASIIRTVVFARTLAEAGPLVDSTFNHVSLVNWTILEPGIYLLSACALSFKPLFRTFAKAVHLQDFITNTKSAPQRSKSHVTKKSTSTTQTDLRLQRLYKSGEGRFHKLSGESDVSSKRMEVLVTTTVDIETEEEVHTKDIQQPMSRRGAGNMV</sequence>
<keyword evidence="4 7" id="KW-0472">Membrane</keyword>
<dbReference type="PANTHER" id="PTHR33048:SF47">
    <property type="entry name" value="INTEGRAL MEMBRANE PROTEIN-RELATED"/>
    <property type="match status" value="1"/>
</dbReference>
<organism evidence="9 10">
    <name type="scientific">Paraphoma chrysanthemicola</name>
    <dbReference type="NCBI Taxonomy" id="798071"/>
    <lineage>
        <taxon>Eukaryota</taxon>
        <taxon>Fungi</taxon>
        <taxon>Dikarya</taxon>
        <taxon>Ascomycota</taxon>
        <taxon>Pezizomycotina</taxon>
        <taxon>Dothideomycetes</taxon>
        <taxon>Pleosporomycetidae</taxon>
        <taxon>Pleosporales</taxon>
        <taxon>Pleosporineae</taxon>
        <taxon>Phaeosphaeriaceae</taxon>
        <taxon>Paraphoma</taxon>
    </lineage>
</organism>
<evidence type="ECO:0000256" key="5">
    <source>
        <dbReference type="ARBA" id="ARBA00038359"/>
    </source>
</evidence>
<proteinExistence type="inferred from homology"/>
<keyword evidence="3 7" id="KW-1133">Transmembrane helix</keyword>
<feature type="transmembrane region" description="Helical" evidence="7">
    <location>
        <begin position="48"/>
        <end position="69"/>
    </location>
</feature>
<dbReference type="InterPro" id="IPR049326">
    <property type="entry name" value="Rhodopsin_dom_fungi"/>
</dbReference>
<evidence type="ECO:0000256" key="2">
    <source>
        <dbReference type="ARBA" id="ARBA00022692"/>
    </source>
</evidence>
<comment type="subcellular location">
    <subcellularLocation>
        <location evidence="1">Membrane</location>
        <topology evidence="1">Multi-pass membrane protein</topology>
    </subcellularLocation>
</comment>
<evidence type="ECO:0000256" key="3">
    <source>
        <dbReference type="ARBA" id="ARBA00022989"/>
    </source>
</evidence>
<evidence type="ECO:0000313" key="10">
    <source>
        <dbReference type="Proteomes" id="UP000813461"/>
    </source>
</evidence>
<name>A0A8K0RGR8_9PLEO</name>
<feature type="transmembrane region" description="Helical" evidence="7">
    <location>
        <begin position="15"/>
        <end position="36"/>
    </location>
</feature>
<dbReference type="Pfam" id="PF20684">
    <property type="entry name" value="Fung_rhodopsin"/>
    <property type="match status" value="1"/>
</dbReference>
<comment type="similarity">
    <text evidence="5">Belongs to the SAT4 family.</text>
</comment>
<dbReference type="PANTHER" id="PTHR33048">
    <property type="entry name" value="PTH11-LIKE INTEGRAL MEMBRANE PROTEIN (AFU_ORTHOLOGUE AFUA_5G11245)"/>
    <property type="match status" value="1"/>
</dbReference>
<feature type="region of interest" description="Disordered" evidence="6">
    <location>
        <begin position="356"/>
        <end position="376"/>
    </location>
</feature>
<dbReference type="OrthoDB" id="3529975at2759"/>
<comment type="caution">
    <text evidence="9">The sequence shown here is derived from an EMBL/GenBank/DDBJ whole genome shotgun (WGS) entry which is preliminary data.</text>
</comment>
<dbReference type="Proteomes" id="UP000813461">
    <property type="component" value="Unassembled WGS sequence"/>
</dbReference>
<reference evidence="9" key="1">
    <citation type="journal article" date="2021" name="Nat. Commun.">
        <title>Genetic determinants of endophytism in the Arabidopsis root mycobiome.</title>
        <authorList>
            <person name="Mesny F."/>
            <person name="Miyauchi S."/>
            <person name="Thiergart T."/>
            <person name="Pickel B."/>
            <person name="Atanasova L."/>
            <person name="Karlsson M."/>
            <person name="Huettel B."/>
            <person name="Barry K.W."/>
            <person name="Haridas S."/>
            <person name="Chen C."/>
            <person name="Bauer D."/>
            <person name="Andreopoulos W."/>
            <person name="Pangilinan J."/>
            <person name="LaButti K."/>
            <person name="Riley R."/>
            <person name="Lipzen A."/>
            <person name="Clum A."/>
            <person name="Drula E."/>
            <person name="Henrissat B."/>
            <person name="Kohler A."/>
            <person name="Grigoriev I.V."/>
            <person name="Martin F.M."/>
            <person name="Hacquard S."/>
        </authorList>
    </citation>
    <scope>NUCLEOTIDE SEQUENCE</scope>
    <source>
        <strain evidence="9">MPI-SDFR-AT-0120</strain>
    </source>
</reference>
<keyword evidence="2 7" id="KW-0812">Transmembrane</keyword>
<feature type="transmembrane region" description="Helical" evidence="7">
    <location>
        <begin position="252"/>
        <end position="272"/>
    </location>
</feature>
<dbReference type="InterPro" id="IPR052337">
    <property type="entry name" value="SAT4-like"/>
</dbReference>
<evidence type="ECO:0000256" key="4">
    <source>
        <dbReference type="ARBA" id="ARBA00023136"/>
    </source>
</evidence>
<feature type="transmembrane region" description="Helical" evidence="7">
    <location>
        <begin position="133"/>
        <end position="160"/>
    </location>
</feature>
<feature type="domain" description="Rhodopsin" evidence="8">
    <location>
        <begin position="32"/>
        <end position="277"/>
    </location>
</feature>
<feature type="transmembrane region" description="Helical" evidence="7">
    <location>
        <begin position="180"/>
        <end position="199"/>
    </location>
</feature>
<evidence type="ECO:0000256" key="7">
    <source>
        <dbReference type="SAM" id="Phobius"/>
    </source>
</evidence>
<evidence type="ECO:0000259" key="8">
    <source>
        <dbReference type="Pfam" id="PF20684"/>
    </source>
</evidence>
<evidence type="ECO:0000256" key="1">
    <source>
        <dbReference type="ARBA" id="ARBA00004141"/>
    </source>
</evidence>
<evidence type="ECO:0000313" key="9">
    <source>
        <dbReference type="EMBL" id="KAH7095038.1"/>
    </source>
</evidence>
<dbReference type="GO" id="GO:0016020">
    <property type="term" value="C:membrane"/>
    <property type="evidence" value="ECO:0007669"/>
    <property type="project" value="UniProtKB-SubCell"/>
</dbReference>
<evidence type="ECO:0000256" key="6">
    <source>
        <dbReference type="SAM" id="MobiDB-lite"/>
    </source>
</evidence>